<sequence>MASPPRRLLISVDNSDSSEAAVEWTMKNMYQEGDEVHLIHVIPRLQLAQQYGAPPVDFLPYQDPKAYEQLIKTSENFIAKRALTHVGNITPQPVVHIVKYEIDTDSIGNVICKKSDELEAAVTVLARHSKSRLQEFFLGSVTSFCVHHCKRPVLVHSS</sequence>
<dbReference type="AlphaFoldDB" id="A0A9D4TH10"/>
<dbReference type="Gene3D" id="3.40.50.620">
    <property type="entry name" value="HUPs"/>
    <property type="match status" value="1"/>
</dbReference>
<dbReference type="OrthoDB" id="843225at2759"/>
<dbReference type="InterPro" id="IPR014729">
    <property type="entry name" value="Rossmann-like_a/b/a_fold"/>
</dbReference>
<dbReference type="SUPFAM" id="SSF52402">
    <property type="entry name" value="Adenine nucleotide alpha hydrolases-like"/>
    <property type="match status" value="1"/>
</dbReference>
<name>A0A9D4TH10_CHLVU</name>
<evidence type="ECO:0000259" key="1">
    <source>
        <dbReference type="Pfam" id="PF00582"/>
    </source>
</evidence>
<dbReference type="CDD" id="cd23659">
    <property type="entry name" value="USP_At3g01520-like"/>
    <property type="match status" value="1"/>
</dbReference>
<keyword evidence="3" id="KW-1185">Reference proteome</keyword>
<protein>
    <recommendedName>
        <fullName evidence="1">UspA domain-containing protein</fullName>
    </recommendedName>
</protein>
<proteinExistence type="predicted"/>
<reference evidence="2" key="1">
    <citation type="journal article" date="2019" name="Plant J.">
        <title>Chlorella vulgaris genome assembly and annotation reveals the molecular basis for metabolic acclimation to high light conditions.</title>
        <authorList>
            <person name="Cecchin M."/>
            <person name="Marcolungo L."/>
            <person name="Rossato M."/>
            <person name="Girolomoni L."/>
            <person name="Cosentino E."/>
            <person name="Cuine S."/>
            <person name="Li-Beisson Y."/>
            <person name="Delledonne M."/>
            <person name="Ballottari M."/>
        </authorList>
    </citation>
    <scope>NUCLEOTIDE SEQUENCE</scope>
    <source>
        <strain evidence="2">211/11P</strain>
    </source>
</reference>
<dbReference type="InterPro" id="IPR006015">
    <property type="entry name" value="Universal_stress_UspA"/>
</dbReference>
<accession>A0A9D4TH10</accession>
<dbReference type="Pfam" id="PF00582">
    <property type="entry name" value="Usp"/>
    <property type="match status" value="1"/>
</dbReference>
<dbReference type="PANTHER" id="PTHR31964">
    <property type="entry name" value="ADENINE NUCLEOTIDE ALPHA HYDROLASES-LIKE SUPERFAMILY PROTEIN"/>
    <property type="match status" value="1"/>
</dbReference>
<evidence type="ECO:0000313" key="2">
    <source>
        <dbReference type="EMBL" id="KAI3425264.1"/>
    </source>
</evidence>
<gene>
    <name evidence="2" type="ORF">D9Q98_009032</name>
</gene>
<organism evidence="2 3">
    <name type="scientific">Chlorella vulgaris</name>
    <name type="common">Green alga</name>
    <dbReference type="NCBI Taxonomy" id="3077"/>
    <lineage>
        <taxon>Eukaryota</taxon>
        <taxon>Viridiplantae</taxon>
        <taxon>Chlorophyta</taxon>
        <taxon>core chlorophytes</taxon>
        <taxon>Trebouxiophyceae</taxon>
        <taxon>Chlorellales</taxon>
        <taxon>Chlorellaceae</taxon>
        <taxon>Chlorella clade</taxon>
        <taxon>Chlorella</taxon>
    </lineage>
</organism>
<reference evidence="2" key="2">
    <citation type="submission" date="2020-11" db="EMBL/GenBank/DDBJ databases">
        <authorList>
            <person name="Cecchin M."/>
            <person name="Marcolungo L."/>
            <person name="Rossato M."/>
            <person name="Girolomoni L."/>
            <person name="Cosentino E."/>
            <person name="Cuine S."/>
            <person name="Li-Beisson Y."/>
            <person name="Delledonne M."/>
            <person name="Ballottari M."/>
        </authorList>
    </citation>
    <scope>NUCLEOTIDE SEQUENCE</scope>
    <source>
        <strain evidence="2">211/11P</strain>
        <tissue evidence="2">Whole cell</tissue>
    </source>
</reference>
<dbReference type="PANTHER" id="PTHR31964:SF113">
    <property type="entry name" value="USPA DOMAIN-CONTAINING PROTEIN"/>
    <property type="match status" value="1"/>
</dbReference>
<dbReference type="EMBL" id="SIDB01000012">
    <property type="protein sequence ID" value="KAI3425264.1"/>
    <property type="molecule type" value="Genomic_DNA"/>
</dbReference>
<dbReference type="Proteomes" id="UP001055712">
    <property type="component" value="Unassembled WGS sequence"/>
</dbReference>
<evidence type="ECO:0000313" key="3">
    <source>
        <dbReference type="Proteomes" id="UP001055712"/>
    </source>
</evidence>
<dbReference type="InterPro" id="IPR006016">
    <property type="entry name" value="UspA"/>
</dbReference>
<dbReference type="PRINTS" id="PR01438">
    <property type="entry name" value="UNVRSLSTRESS"/>
</dbReference>
<comment type="caution">
    <text evidence="2">The sequence shown here is derived from an EMBL/GenBank/DDBJ whole genome shotgun (WGS) entry which is preliminary data.</text>
</comment>
<feature type="domain" description="UspA" evidence="1">
    <location>
        <begin position="6"/>
        <end position="155"/>
    </location>
</feature>